<comment type="caution">
    <text evidence="3">The sequence shown here is derived from an EMBL/GenBank/DDBJ whole genome shotgun (WGS) entry which is preliminary data.</text>
</comment>
<keyword evidence="4" id="KW-1185">Reference proteome</keyword>
<organism evidence="3 4">
    <name type="scientific">Natronospira bacteriovora</name>
    <dbReference type="NCBI Taxonomy" id="3069753"/>
    <lineage>
        <taxon>Bacteria</taxon>
        <taxon>Pseudomonadati</taxon>
        <taxon>Pseudomonadota</taxon>
        <taxon>Gammaproteobacteria</taxon>
        <taxon>Natronospirales</taxon>
        <taxon>Natronospiraceae</taxon>
        <taxon>Natronospira</taxon>
    </lineage>
</organism>
<gene>
    <name evidence="3" type="ORF">RBH19_00840</name>
</gene>
<sequence>MAARLMLVLAALFCLPAELLAVSPDRQLGTSGLAFYKHVSALHQWLGIHPDAAARSRLRFHYEANVLQSIGRDAYGRQHFLAPAAAEAWHAMDQAAREDGVRFLVVSSYRSAEYQAHLIRRRLEEGRAPERVFASIALPGYSEHHSGCAVDLASEEQPQLGAAFRHTRAYEWLHRHAADFGFRESYPRGNSKGIIPEPWHWFHLSCAD</sequence>
<dbReference type="InterPro" id="IPR009045">
    <property type="entry name" value="Zn_M74/Hedgehog-like"/>
</dbReference>
<dbReference type="InterPro" id="IPR052179">
    <property type="entry name" value="DD-CPase-like"/>
</dbReference>
<evidence type="ECO:0000256" key="1">
    <source>
        <dbReference type="SAM" id="SignalP"/>
    </source>
</evidence>
<dbReference type="SUPFAM" id="SSF55166">
    <property type="entry name" value="Hedgehog/DD-peptidase"/>
    <property type="match status" value="1"/>
</dbReference>
<feature type="signal peptide" evidence="1">
    <location>
        <begin position="1"/>
        <end position="21"/>
    </location>
</feature>
<dbReference type="PANTHER" id="PTHR34385:SF1">
    <property type="entry name" value="PEPTIDOGLYCAN L-ALANYL-D-GLUTAMATE ENDOPEPTIDASE CWLK"/>
    <property type="match status" value="1"/>
</dbReference>
<feature type="chain" id="PRO_5045803029" evidence="1">
    <location>
        <begin position="22"/>
        <end position="208"/>
    </location>
</feature>
<dbReference type="InterPro" id="IPR003709">
    <property type="entry name" value="VanY-like_core_dom"/>
</dbReference>
<proteinExistence type="predicted"/>
<evidence type="ECO:0000313" key="3">
    <source>
        <dbReference type="EMBL" id="MDQ2068418.1"/>
    </source>
</evidence>
<dbReference type="PANTHER" id="PTHR34385">
    <property type="entry name" value="D-ALANYL-D-ALANINE CARBOXYPEPTIDASE"/>
    <property type="match status" value="1"/>
</dbReference>
<dbReference type="CDD" id="cd14852">
    <property type="entry name" value="LD-carboxypeptidase"/>
    <property type="match status" value="1"/>
</dbReference>
<evidence type="ECO:0000313" key="4">
    <source>
        <dbReference type="Proteomes" id="UP001239019"/>
    </source>
</evidence>
<dbReference type="Gene3D" id="3.30.1380.10">
    <property type="match status" value="1"/>
</dbReference>
<dbReference type="Pfam" id="PF02557">
    <property type="entry name" value="VanY"/>
    <property type="match status" value="1"/>
</dbReference>
<accession>A0ABU0W335</accession>
<feature type="domain" description="D-alanyl-D-alanine carboxypeptidase-like core" evidence="2">
    <location>
        <begin position="79"/>
        <end position="202"/>
    </location>
</feature>
<evidence type="ECO:0000259" key="2">
    <source>
        <dbReference type="Pfam" id="PF02557"/>
    </source>
</evidence>
<dbReference type="EMBL" id="JAVDDT010000001">
    <property type="protein sequence ID" value="MDQ2068418.1"/>
    <property type="molecule type" value="Genomic_DNA"/>
</dbReference>
<dbReference type="InterPro" id="IPR058193">
    <property type="entry name" value="VanY/YodJ_core_dom"/>
</dbReference>
<reference evidence="3 4" key="1">
    <citation type="submission" date="2023-08" db="EMBL/GenBank/DDBJ databases">
        <title>Whole-genome sequencing of halo(alkali)philic microorganisms from hypersaline lakes.</title>
        <authorList>
            <person name="Sorokin D.Y."/>
            <person name="Abbas B."/>
            <person name="Merkel A.Y."/>
        </authorList>
    </citation>
    <scope>NUCLEOTIDE SEQUENCE [LARGE SCALE GENOMIC DNA]</scope>
    <source>
        <strain evidence="3 4">AB-CW4</strain>
    </source>
</reference>
<dbReference type="Proteomes" id="UP001239019">
    <property type="component" value="Unassembled WGS sequence"/>
</dbReference>
<keyword evidence="1" id="KW-0732">Signal</keyword>
<protein>
    <submittedName>
        <fullName evidence="3">M15 family metallopeptidase</fullName>
    </submittedName>
</protein>
<name>A0ABU0W335_9GAMM</name>
<dbReference type="RefSeq" id="WP_306726909.1">
    <property type="nucleotide sequence ID" value="NZ_JAVDDT010000001.1"/>
</dbReference>